<dbReference type="RefSeq" id="WP_080346926.1">
    <property type="nucleotide sequence ID" value="NZ_CP011642.1"/>
</dbReference>
<dbReference type="InterPro" id="IPR024432">
    <property type="entry name" value="Put_RecE_PDDEXK-like_dom"/>
</dbReference>
<dbReference type="Pfam" id="PF06630">
    <property type="entry name" value="Exonuc_VIII"/>
    <property type="match status" value="1"/>
</dbReference>
<evidence type="ECO:0000313" key="3">
    <source>
        <dbReference type="Proteomes" id="UP000245399"/>
    </source>
</evidence>
<dbReference type="InterPro" id="IPR010584">
    <property type="entry name" value="ExoDNase_VIII"/>
</dbReference>
<organism evidence="2 3">
    <name type="scientific">Serratia marcescens</name>
    <dbReference type="NCBI Taxonomy" id="615"/>
    <lineage>
        <taxon>Bacteria</taxon>
        <taxon>Pseudomonadati</taxon>
        <taxon>Pseudomonadota</taxon>
        <taxon>Gammaproteobacteria</taxon>
        <taxon>Enterobacterales</taxon>
        <taxon>Yersiniaceae</taxon>
        <taxon>Serratia</taxon>
    </lineage>
</organism>
<dbReference type="GO" id="GO:0051908">
    <property type="term" value="F:double-stranded DNA 5'-3' DNA exonuclease activity"/>
    <property type="evidence" value="ECO:0007669"/>
    <property type="project" value="InterPro"/>
</dbReference>
<dbReference type="AlphaFoldDB" id="A0AB33FVD9"/>
<dbReference type="InterPro" id="IPR011604">
    <property type="entry name" value="PDDEXK-like_dom_sf"/>
</dbReference>
<dbReference type="Gene3D" id="3.90.320.10">
    <property type="match status" value="1"/>
</dbReference>
<proteinExistence type="predicted"/>
<accession>A0AB33FVD9</accession>
<feature type="domain" description="Putative exodeoxyribonuclease 8 PDDEXK-like" evidence="1">
    <location>
        <begin position="857"/>
        <end position="1030"/>
    </location>
</feature>
<gene>
    <name evidence="2" type="ORF">DKC05_27510</name>
</gene>
<dbReference type="Proteomes" id="UP000245399">
    <property type="component" value="Chromosome"/>
</dbReference>
<reference evidence="2 3" key="1">
    <citation type="submission" date="2018-05" db="EMBL/GenBank/DDBJ databases">
        <title>Klebsiella quasipneumonaiae provides a window into carbapenemase gene transfer, plasmid rearrangements and nosocomial acquisition from the hospital environment.</title>
        <authorList>
            <person name="Mathers A.J."/>
            <person name="Vegesana K."/>
            <person name="Stoesser N."/>
            <person name="Crook D."/>
            <person name="Vaughan A."/>
            <person name="Barry K."/>
            <person name="Parikh H."/>
            <person name="Sebra R."/>
            <person name="Kotay S."/>
            <person name="Walker A.S."/>
            <person name="Sheppard A.E."/>
        </authorList>
    </citation>
    <scope>NUCLEOTIDE SEQUENCE [LARGE SCALE GENOMIC DNA]</scope>
    <source>
        <strain evidence="2 3">CAV1761</strain>
    </source>
</reference>
<sequence length="1054" mass="115805">MQNVAAYLYRAKQKSGKYHLFTYFEAKSDDHAETKRDFLFMEAGHSKADYFAPVRIDFPVVDELPAEGEFSETFWLTWALESDAGKTCVPRDTLDPSVAFPKLYPYMTKPAGGAGAAGNSRSTEKPQVVQEQQKPAGEYFASSLDKHTVIAAAWLYGNNCLKLNDEQLAAAKALVMDDAQRYPQNVILALTSLKQFAHTYPEMPITVISGMKAIWPPFGKVPELGKLCQFATEYLDATVEQRAGVITKWQTSAAGGAKPAETAPEGPLRTESGAILTNGAEPATGTPIDSLQMLKTVIGCALYPSDLDISNPPGAIIRAVTEMKKRNDAALKAWNEQLSATPGVLQFSRQAIVALIRGAEENLHVTPGALRSYINANLIEIDAKPVQQNTETVQQTGAEAQQAASDAGEKDEVVAEFETERRTWLRTEIRAALNGTTTVMGESDVSELIAAIGDVSRGSIARLLAKEIETCDPFNQLVADDVHHITCDVLENWTDDKEQRVAFLDQRVEYNLQEARRASEQKCQEMAAAIDGTASSAQQQPGELRSMGGGRFDVSELFDASPLAKVGATTGGDVREFLDSSTETADVSGETAELSGENVDTAAPAEVQSEATAAVDDAPRREVPAAPAYFEPGRYLDIPNEVYHSANGISSTMAKDARISLMYYHGRHVIKTIQRERTDALTFGSLVHALALEPEKLDEEFSVEPVIPEGAFTDTASMRAFIEQHNATLPKQTDADTLRAVIEKHNATLPTPYALGGNADEIGQFYMLLPPKFQSIPEEAKITATAMKACIKEYNATLPAPLKTTGSRDALLEQLATIDPEFVEKERAIPAPLPVSGSKEDMAARIKTILPTAVFADEVISAWKNSNDQRQPITQAQMKHAKAIQRALFTHPSAGQLLQHPQRAVEVSYFGIDEETGLELRVRPDLEIEAGGLRTGFDLKTVSMGNVKQSALRARLHREIIERDYHLSAGMYCDVAALDQFFWIFVNKDEHYHWVAIVEASADLLELGRLEYRKTLRDIKQAQDTDVWPEPITEEIVDDINDFDQRRLEALRIA</sequence>
<evidence type="ECO:0000259" key="1">
    <source>
        <dbReference type="Pfam" id="PF12684"/>
    </source>
</evidence>
<dbReference type="EMBL" id="CP029449">
    <property type="protein sequence ID" value="AWL71129.1"/>
    <property type="molecule type" value="Genomic_DNA"/>
</dbReference>
<dbReference type="Pfam" id="PF12684">
    <property type="entry name" value="DUF3799"/>
    <property type="match status" value="1"/>
</dbReference>
<evidence type="ECO:0000313" key="2">
    <source>
        <dbReference type="EMBL" id="AWL71129.1"/>
    </source>
</evidence>
<name>A0AB33FVD9_SERMA</name>
<protein>
    <submittedName>
        <fullName evidence="2">Exodeoxyribonuclease VIII</fullName>
    </submittedName>
</protein>